<dbReference type="SUPFAM" id="SSF48452">
    <property type="entry name" value="TPR-like"/>
    <property type="match status" value="1"/>
</dbReference>
<feature type="region of interest" description="Disordered" evidence="1">
    <location>
        <begin position="512"/>
        <end position="535"/>
    </location>
</feature>
<dbReference type="InterPro" id="IPR002035">
    <property type="entry name" value="VWF_A"/>
</dbReference>
<dbReference type="SMART" id="SM00327">
    <property type="entry name" value="VWA"/>
    <property type="match status" value="1"/>
</dbReference>
<protein>
    <submittedName>
        <fullName evidence="4">Transporter</fullName>
    </submittedName>
</protein>
<evidence type="ECO:0000259" key="3">
    <source>
        <dbReference type="PROSITE" id="PS50234"/>
    </source>
</evidence>
<proteinExistence type="predicted"/>
<evidence type="ECO:0000256" key="1">
    <source>
        <dbReference type="SAM" id="MobiDB-lite"/>
    </source>
</evidence>
<sequence>MFDSLSTQWPLLKQIVSHFHFIRPLWLSLLIPFTSIIYIKWRQETKNSDKNQLPEHLQSVLLIEESSWKKQLPLKLLFIVIFLSILICAGPTWQKQASPFGEDKAPLLIVLDTSNSMLEKDVLPTRLIRAKQKIQDLIALRDGGKTGLIVYSGTAHLAMPLTQDSAVITPYLAAIEPKIMPVEGKSAYKTLPLIKQQFSTLSKSNLPVRGTVILLTDGVTTSDNQAFEDYFSHSSNQLLILAVGDSNQSSNFPLNMDSLNELNQLSHGHITQITIDNNDVIWLNNQIERHMQLSNDSVMPWEDIGYYLLVPVMLLLLLWFRRGWLVQWCIALVLMSSLGLYSPESMAEMVQSTVAQNELSTNNKQTLWNKTTQWWMNLWLTPDQQGQWYFDRNEYDKAAQHYQDPLHKGVAFYYAAQYQQAYTAFMAGIPDLQNALEEKQSVNTQNKLDNQTNIDVLLFNTATTLARQREYLAARDLFQAIVKRSPCNKAAQHNLTLIQNIINEINRLSESQANTGEVEQSQNLPENEPQTADGADEQVLESQIIKQTLSAEQILADEKVAEKWLRRVEADPKYFLQNKFHMQTLSDKGNN</sequence>
<gene>
    <name evidence="4" type="ORF">AFI02nite_03060</name>
</gene>
<dbReference type="Pfam" id="PF13519">
    <property type="entry name" value="VWA_2"/>
    <property type="match status" value="1"/>
</dbReference>
<dbReference type="InterPro" id="IPR036465">
    <property type="entry name" value="vWFA_dom_sf"/>
</dbReference>
<feature type="transmembrane region" description="Helical" evidence="2">
    <location>
        <begin position="20"/>
        <end position="41"/>
    </location>
</feature>
<comment type="caution">
    <text evidence="4">The sequence shown here is derived from an EMBL/GenBank/DDBJ whole genome shotgun (WGS) entry which is preliminary data.</text>
</comment>
<accession>A0A510UFQ5</accession>
<keyword evidence="2" id="KW-1133">Transmembrane helix</keyword>
<reference evidence="4 5" key="1">
    <citation type="submission" date="2019-07" db="EMBL/GenBank/DDBJ databases">
        <title>Whole genome shotgun sequence of Aliivibrio fischeri NBRC 101058.</title>
        <authorList>
            <person name="Hosoyama A."/>
            <person name="Uohara A."/>
            <person name="Ohji S."/>
            <person name="Ichikawa N."/>
        </authorList>
    </citation>
    <scope>NUCLEOTIDE SEQUENCE [LARGE SCALE GENOMIC DNA]</scope>
    <source>
        <strain evidence="4 5">NBRC 101058</strain>
    </source>
</reference>
<dbReference type="PANTHER" id="PTHR22550:SF14">
    <property type="entry name" value="VWFA DOMAIN-CONTAINING PROTEIN"/>
    <property type="match status" value="1"/>
</dbReference>
<evidence type="ECO:0000313" key="4">
    <source>
        <dbReference type="EMBL" id="GEK12270.1"/>
    </source>
</evidence>
<dbReference type="Gene3D" id="3.40.50.410">
    <property type="entry name" value="von Willebrand factor, type A domain"/>
    <property type="match status" value="1"/>
</dbReference>
<feature type="domain" description="VWFA" evidence="3">
    <location>
        <begin position="106"/>
        <end position="291"/>
    </location>
</feature>
<dbReference type="PANTHER" id="PTHR22550">
    <property type="entry name" value="SPORE GERMINATION PROTEIN"/>
    <property type="match status" value="1"/>
</dbReference>
<dbReference type="EMBL" id="BJTZ01000001">
    <property type="protein sequence ID" value="GEK12270.1"/>
    <property type="molecule type" value="Genomic_DNA"/>
</dbReference>
<dbReference type="InterPro" id="IPR050768">
    <property type="entry name" value="UPF0353/GerABKA_families"/>
</dbReference>
<dbReference type="AlphaFoldDB" id="A0A510UFQ5"/>
<evidence type="ECO:0000256" key="2">
    <source>
        <dbReference type="SAM" id="Phobius"/>
    </source>
</evidence>
<feature type="transmembrane region" description="Helical" evidence="2">
    <location>
        <begin position="76"/>
        <end position="93"/>
    </location>
</feature>
<feature type="compositionally biased region" description="Polar residues" evidence="1">
    <location>
        <begin position="512"/>
        <end position="530"/>
    </location>
</feature>
<dbReference type="PROSITE" id="PS50234">
    <property type="entry name" value="VWFA"/>
    <property type="match status" value="1"/>
</dbReference>
<evidence type="ECO:0000313" key="5">
    <source>
        <dbReference type="Proteomes" id="UP000321787"/>
    </source>
</evidence>
<dbReference type="SUPFAM" id="SSF53300">
    <property type="entry name" value="vWA-like"/>
    <property type="match status" value="1"/>
</dbReference>
<dbReference type="InterPro" id="IPR011990">
    <property type="entry name" value="TPR-like_helical_dom_sf"/>
</dbReference>
<dbReference type="RefSeq" id="WP_146861030.1">
    <property type="nucleotide sequence ID" value="NZ_BJTZ01000001.1"/>
</dbReference>
<dbReference type="Proteomes" id="UP000321787">
    <property type="component" value="Unassembled WGS sequence"/>
</dbReference>
<dbReference type="Gene3D" id="1.25.40.10">
    <property type="entry name" value="Tetratricopeptide repeat domain"/>
    <property type="match status" value="1"/>
</dbReference>
<keyword evidence="2" id="KW-0812">Transmembrane</keyword>
<keyword evidence="2" id="KW-0472">Membrane</keyword>
<organism evidence="4 5">
    <name type="scientific">Aliivibrio fischeri</name>
    <name type="common">Vibrio fischeri</name>
    <dbReference type="NCBI Taxonomy" id="668"/>
    <lineage>
        <taxon>Bacteria</taxon>
        <taxon>Pseudomonadati</taxon>
        <taxon>Pseudomonadota</taxon>
        <taxon>Gammaproteobacteria</taxon>
        <taxon>Vibrionales</taxon>
        <taxon>Vibrionaceae</taxon>
        <taxon>Aliivibrio</taxon>
    </lineage>
</organism>
<name>A0A510UFQ5_ALIFS</name>